<keyword evidence="3" id="KW-1185">Reference proteome</keyword>
<feature type="transmembrane region" description="Helical" evidence="1">
    <location>
        <begin position="36"/>
        <end position="60"/>
    </location>
</feature>
<comment type="caution">
    <text evidence="2">The sequence shown here is derived from an EMBL/GenBank/DDBJ whole genome shotgun (WGS) entry which is preliminary data.</text>
</comment>
<feature type="transmembrane region" description="Helical" evidence="1">
    <location>
        <begin position="132"/>
        <end position="153"/>
    </location>
</feature>
<proteinExistence type="predicted"/>
<keyword evidence="1" id="KW-0472">Membrane</keyword>
<evidence type="ECO:0000256" key="1">
    <source>
        <dbReference type="SAM" id="Phobius"/>
    </source>
</evidence>
<evidence type="ECO:0000313" key="3">
    <source>
        <dbReference type="Proteomes" id="UP001595989"/>
    </source>
</evidence>
<feature type="transmembrane region" description="Helical" evidence="1">
    <location>
        <begin position="102"/>
        <end position="126"/>
    </location>
</feature>
<gene>
    <name evidence="2" type="ORF">ACFO3D_14600</name>
</gene>
<evidence type="ECO:0000313" key="2">
    <source>
        <dbReference type="EMBL" id="MFC4559425.1"/>
    </source>
</evidence>
<keyword evidence="1" id="KW-0812">Transmembrane</keyword>
<feature type="transmembrane region" description="Helical" evidence="1">
    <location>
        <begin position="72"/>
        <end position="90"/>
    </location>
</feature>
<reference evidence="3" key="1">
    <citation type="journal article" date="2019" name="Int. J. Syst. Evol. Microbiol.">
        <title>The Global Catalogue of Microorganisms (GCM) 10K type strain sequencing project: providing services to taxonomists for standard genome sequencing and annotation.</title>
        <authorList>
            <consortium name="The Broad Institute Genomics Platform"/>
            <consortium name="The Broad Institute Genome Sequencing Center for Infectious Disease"/>
            <person name="Wu L."/>
            <person name="Ma J."/>
        </authorList>
    </citation>
    <scope>NUCLEOTIDE SEQUENCE [LARGE SCALE GENOMIC DNA]</scope>
    <source>
        <strain evidence="3">CGMCC 4.7426</strain>
    </source>
</reference>
<keyword evidence="1" id="KW-1133">Transmembrane helix</keyword>
<name>A0ABV9DN69_9BACI</name>
<dbReference type="EMBL" id="JBHSFU010000008">
    <property type="protein sequence ID" value="MFC4559425.1"/>
    <property type="molecule type" value="Genomic_DNA"/>
</dbReference>
<organism evidence="2 3">
    <name type="scientific">Virgibacillus kekensis</name>
    <dbReference type="NCBI Taxonomy" id="202261"/>
    <lineage>
        <taxon>Bacteria</taxon>
        <taxon>Bacillati</taxon>
        <taxon>Bacillota</taxon>
        <taxon>Bacilli</taxon>
        <taxon>Bacillales</taxon>
        <taxon>Bacillaceae</taxon>
        <taxon>Virgibacillus</taxon>
    </lineage>
</organism>
<sequence>MGKRYGVNNDKVEKLMWSIALPGFGQLLNRKYIKGILFIALEFLVNVMGNFNEIILLSFHGRISEAIAQTEYPWLMFYPCLYFFAMWDAYKDAEGESKPYAFLPFVFSAYMVTVGCIFSPTFTLFGVMPGPVFLPMLFLLPGLLIGGILRWIFLQRLEHNH</sequence>
<accession>A0ABV9DN69</accession>
<dbReference type="Proteomes" id="UP001595989">
    <property type="component" value="Unassembled WGS sequence"/>
</dbReference>
<protein>
    <submittedName>
        <fullName evidence="2">Uncharacterized protein</fullName>
    </submittedName>
</protein>
<dbReference type="RefSeq" id="WP_390297545.1">
    <property type="nucleotide sequence ID" value="NZ_JBHSFU010000008.1"/>
</dbReference>